<dbReference type="PANTHER" id="PTHR12136">
    <property type="entry name" value="ENHANCED DISEASE RESISTANCE-RELATED"/>
    <property type="match status" value="1"/>
</dbReference>
<dbReference type="InterPro" id="IPR011993">
    <property type="entry name" value="PH-like_dom_sf"/>
</dbReference>
<dbReference type="Proteomes" id="UP001153069">
    <property type="component" value="Unassembled WGS sequence"/>
</dbReference>
<feature type="compositionally biased region" description="Low complexity" evidence="2">
    <location>
        <begin position="197"/>
        <end position="210"/>
    </location>
</feature>
<keyword evidence="5" id="KW-1185">Reference proteome</keyword>
<name>A0A9N8HMJ6_9STRA</name>
<dbReference type="AlphaFoldDB" id="A0A9N8HMJ6"/>
<dbReference type="Pfam" id="PF01852">
    <property type="entry name" value="START"/>
    <property type="match status" value="1"/>
</dbReference>
<dbReference type="PANTHER" id="PTHR12136:SF41">
    <property type="entry name" value="PLECKSTRIN HOMOLOGY (PH) AND LIPID-BINDING START DOMAINS-CONTAINING PROTEIN"/>
    <property type="match status" value="1"/>
</dbReference>
<dbReference type="SUPFAM" id="SSF55961">
    <property type="entry name" value="Bet v1-like"/>
    <property type="match status" value="1"/>
</dbReference>
<dbReference type="CDD" id="cd00177">
    <property type="entry name" value="START"/>
    <property type="match status" value="1"/>
</dbReference>
<feature type="domain" description="START" evidence="3">
    <location>
        <begin position="548"/>
        <end position="663"/>
    </location>
</feature>
<keyword evidence="1" id="KW-0175">Coiled coil</keyword>
<dbReference type="InterPro" id="IPR002913">
    <property type="entry name" value="START_lipid-bd_dom"/>
</dbReference>
<protein>
    <recommendedName>
        <fullName evidence="3">START domain-containing protein</fullName>
    </recommendedName>
</protein>
<evidence type="ECO:0000259" key="3">
    <source>
        <dbReference type="PROSITE" id="PS50848"/>
    </source>
</evidence>
<dbReference type="InterPro" id="IPR009769">
    <property type="entry name" value="EDR2_C"/>
</dbReference>
<organism evidence="4 5">
    <name type="scientific">Seminavis robusta</name>
    <dbReference type="NCBI Taxonomy" id="568900"/>
    <lineage>
        <taxon>Eukaryota</taxon>
        <taxon>Sar</taxon>
        <taxon>Stramenopiles</taxon>
        <taxon>Ochrophyta</taxon>
        <taxon>Bacillariophyta</taxon>
        <taxon>Bacillariophyceae</taxon>
        <taxon>Bacillariophycidae</taxon>
        <taxon>Naviculales</taxon>
        <taxon>Naviculaceae</taxon>
        <taxon>Seminavis</taxon>
    </lineage>
</organism>
<evidence type="ECO:0000313" key="5">
    <source>
        <dbReference type="Proteomes" id="UP001153069"/>
    </source>
</evidence>
<sequence>MEPDLSSNGGDISVSGNECILEGTLLKRTSHHYWNERYFVFSADNTLSYYQKKGAERARRSYAITRDAGCEVGNLYVSQRPKNNGKELIYCFRLSWNNNEAGAGNGGLNDTNLNDSFVGRDDASSVGTGPDHRRLLGTPGQNFDAGENVLDQDIEYLFDNYGADETERCASPVLSAPNGLPLIEEDNRSVESNSILNGNNNNNGSKAPTSAKKKKKKSYFPKPSKAFKNMTKGSSKSRQKKGNTNEQGVEVLFSPASEEFNMSFTNDNMDSSLKRTERVQRLYAEHKMKERDKLQKQYMDQKRASKKKQQKKIMQGTKVAVAASAAAGVAILTAGAGLVAGLAFVGIGIGAAGASNTSVLGLPKRGASKRSEIIIATSSYEDAKLWKSTLDAHLEYENLKETTWGRILFEGGQANNAFLARELGSTSSEDLGDRKGDKSFLFEPSTQWRPLDGWAISLLGTGNQGLRIFREEKSIVQPDFRGFQNRHVKRIFTNLSVDGGTCSLLKSHIVIRTSPLDAFMCIMSYARMMPNGPDGSFGPQSEQATSFRIVERVDDHMDIIHVVFRPLYLFPSWTCPRDFVLVRYWRFEPDGSYIICYESVQHRDCPPIEGYVRGEMHQAYTISPPKQVLNRKTGAKLDIQSDECLLTAVVQVDPRGWVPISPLPFVSMRSYGDAYGVAALMQLLDIRDAINRDRFVTVSLDIEPPTNHFRPKINDLPPGETEELSIKAIPAGTSEVNYDFSYASRESYKVHDSPSGLLSNPPPFDLEKWAEPDANSFVVRGPTYKVDNMKINAGHSIARLIAMDILEVDTPIYSGMSKHPSERVQLALRKEKELKAKGLKSDVPPFIFILNIVIPGEPMYHAVFYFAVDDMSEIDGTSGTPTSKLCKEFFFGDSDEFRDKTFKLIPQIVQGNFMVRKAVGSTPAIMGKKLRQLYVKDEVDNRFFEIVLDCCSSSVAAGVIRLSLGYAKTLVVDMGFLFEGDSPDVLPERIFGCVRCKHPTFTDVRKVEPPIC</sequence>
<evidence type="ECO:0000256" key="2">
    <source>
        <dbReference type="SAM" id="MobiDB-lite"/>
    </source>
</evidence>
<evidence type="ECO:0000256" key="1">
    <source>
        <dbReference type="SAM" id="Coils"/>
    </source>
</evidence>
<accession>A0A9N8HMJ6</accession>
<evidence type="ECO:0000313" key="4">
    <source>
        <dbReference type="EMBL" id="CAB9519296.1"/>
    </source>
</evidence>
<proteinExistence type="predicted"/>
<dbReference type="GO" id="GO:0008289">
    <property type="term" value="F:lipid binding"/>
    <property type="evidence" value="ECO:0007669"/>
    <property type="project" value="InterPro"/>
</dbReference>
<reference evidence="4" key="1">
    <citation type="submission" date="2020-06" db="EMBL/GenBank/DDBJ databases">
        <authorList>
            <consortium name="Plant Systems Biology data submission"/>
        </authorList>
    </citation>
    <scope>NUCLEOTIDE SEQUENCE</scope>
    <source>
        <strain evidence="4">D6</strain>
    </source>
</reference>
<dbReference type="EMBL" id="CAICTM010001004">
    <property type="protein sequence ID" value="CAB9519296.1"/>
    <property type="molecule type" value="Genomic_DNA"/>
</dbReference>
<dbReference type="InterPro" id="IPR045096">
    <property type="entry name" value="EDR2-like"/>
</dbReference>
<gene>
    <name evidence="4" type="ORF">SEMRO_1006_G230330.1</name>
</gene>
<feature type="region of interest" description="Disordered" evidence="2">
    <location>
        <begin position="192"/>
        <end position="247"/>
    </location>
</feature>
<comment type="caution">
    <text evidence="4">The sequence shown here is derived from an EMBL/GenBank/DDBJ whole genome shotgun (WGS) entry which is preliminary data.</text>
</comment>
<dbReference type="InterPro" id="IPR023393">
    <property type="entry name" value="START-like_dom_sf"/>
</dbReference>
<dbReference type="OrthoDB" id="9970435at2759"/>
<dbReference type="Pfam" id="PF07059">
    <property type="entry name" value="EDR2_C"/>
    <property type="match status" value="1"/>
</dbReference>
<dbReference type="Gene3D" id="3.30.530.20">
    <property type="match status" value="1"/>
</dbReference>
<dbReference type="SUPFAM" id="SSF50729">
    <property type="entry name" value="PH domain-like"/>
    <property type="match status" value="1"/>
</dbReference>
<feature type="coiled-coil region" evidence="1">
    <location>
        <begin position="284"/>
        <end position="311"/>
    </location>
</feature>
<dbReference type="PROSITE" id="PS50848">
    <property type="entry name" value="START"/>
    <property type="match status" value="1"/>
</dbReference>
<dbReference type="Gene3D" id="2.30.29.30">
    <property type="entry name" value="Pleckstrin-homology domain (PH domain)/Phosphotyrosine-binding domain (PTB)"/>
    <property type="match status" value="1"/>
</dbReference>